<dbReference type="EMBL" id="MTJS01000002">
    <property type="protein sequence ID" value="PFG89192.1"/>
    <property type="molecule type" value="Genomic_DNA"/>
</dbReference>
<name>A0AAP8JE70_9LACT</name>
<proteinExistence type="predicted"/>
<evidence type="ECO:0000313" key="3">
    <source>
        <dbReference type="Proteomes" id="UP000225275"/>
    </source>
</evidence>
<dbReference type="AlphaFoldDB" id="A0AAP8JE70"/>
<keyword evidence="1" id="KW-1133">Transmembrane helix</keyword>
<evidence type="ECO:0000313" key="2">
    <source>
        <dbReference type="EMBL" id="PFG89192.1"/>
    </source>
</evidence>
<protein>
    <recommendedName>
        <fullName evidence="4">PrgI family protein</fullName>
    </recommendedName>
</protein>
<keyword evidence="1" id="KW-0812">Transmembrane</keyword>
<organism evidence="2 3">
    <name type="scientific">Lactococcus lactis</name>
    <dbReference type="NCBI Taxonomy" id="1358"/>
    <lineage>
        <taxon>Bacteria</taxon>
        <taxon>Bacillati</taxon>
        <taxon>Bacillota</taxon>
        <taxon>Bacilli</taxon>
        <taxon>Lactobacillales</taxon>
        <taxon>Streptococcaceae</taxon>
        <taxon>Lactococcus</taxon>
    </lineage>
</organism>
<feature type="transmembrane region" description="Helical" evidence="1">
    <location>
        <begin position="21"/>
        <end position="44"/>
    </location>
</feature>
<dbReference type="Proteomes" id="UP000225275">
    <property type="component" value="Unassembled WGS sequence"/>
</dbReference>
<reference evidence="2" key="2">
    <citation type="journal article" date="2018" name="Food Control">
        <title>Characterization of Lactococcus lactis isolates from herbs, fruits and vegetables for use as biopreservatives against Listeria monocytogenes in cheese.</title>
        <authorList>
            <person name="Ho V."/>
            <person name="Lo R."/>
            <person name="Bansal N."/>
            <person name="Turner M.S."/>
        </authorList>
    </citation>
    <scope>NUCLEOTIDE SEQUENCE</scope>
    <source>
        <strain evidence="2">537</strain>
    </source>
</reference>
<feature type="transmembrane region" description="Helical" evidence="1">
    <location>
        <begin position="50"/>
        <end position="72"/>
    </location>
</feature>
<evidence type="ECO:0008006" key="4">
    <source>
        <dbReference type="Google" id="ProtNLM"/>
    </source>
</evidence>
<accession>A0AAP8JE70</accession>
<gene>
    <name evidence="2" type="ORF">BW154_06870</name>
</gene>
<sequence length="123" mass="14491">MAIQSDFHKDLSKFQPTYKWGLTKVQIFMILKMIPGFILIVGEVFLLTGILFWIVAILTAVLTITPPVLVGVGKWQTFKNDMDFHLKHQKRYYQTERIRSYKPDEFVKQKEIKKTNRSRSKKA</sequence>
<evidence type="ECO:0000256" key="1">
    <source>
        <dbReference type="SAM" id="Phobius"/>
    </source>
</evidence>
<comment type="caution">
    <text evidence="2">The sequence shown here is derived from an EMBL/GenBank/DDBJ whole genome shotgun (WGS) entry which is preliminary data.</text>
</comment>
<dbReference type="RefSeq" id="WP_098393800.1">
    <property type="nucleotide sequence ID" value="NZ_JAOWLS010000001.1"/>
</dbReference>
<keyword evidence="1" id="KW-0472">Membrane</keyword>
<reference evidence="2" key="1">
    <citation type="submission" date="2017-01" db="EMBL/GenBank/DDBJ databases">
        <authorList>
            <person name="Lo R."/>
        </authorList>
    </citation>
    <scope>NUCLEOTIDE SEQUENCE</scope>
    <source>
        <strain evidence="2">537</strain>
    </source>
</reference>